<dbReference type="Proteomes" id="UP000018542">
    <property type="component" value="Chromosome"/>
</dbReference>
<reference evidence="1 2" key="1">
    <citation type="journal article" date="2014" name="Genome Announc.">
        <title>Complete Genome Sequence of Hyphomicrobium nitrativorans Strain NL23, a Denitrifying Bacterium Isolated from Biofilm of a Methanol-Fed Denitrification System Treating Seawater at the Montreal Biodome.</title>
        <authorList>
            <person name="Martineau C."/>
            <person name="Villeneuve C."/>
            <person name="Mauffrey F."/>
            <person name="Villemur R."/>
        </authorList>
    </citation>
    <scope>NUCLEOTIDE SEQUENCE [LARGE SCALE GENOMIC DNA]</scope>
    <source>
        <strain evidence="1">NL23</strain>
    </source>
</reference>
<organism evidence="1 2">
    <name type="scientific">Hyphomicrobium nitrativorans NL23</name>
    <dbReference type="NCBI Taxonomy" id="1029756"/>
    <lineage>
        <taxon>Bacteria</taxon>
        <taxon>Pseudomonadati</taxon>
        <taxon>Pseudomonadota</taxon>
        <taxon>Alphaproteobacteria</taxon>
        <taxon>Hyphomicrobiales</taxon>
        <taxon>Hyphomicrobiaceae</taxon>
        <taxon>Hyphomicrobium</taxon>
    </lineage>
</organism>
<dbReference type="KEGG" id="hni:W911_10675"/>
<proteinExistence type="predicted"/>
<dbReference type="HOGENOM" id="CLU_086948_0_0_5"/>
<protein>
    <submittedName>
        <fullName evidence="1">Uncharacterized protein</fullName>
    </submittedName>
</protein>
<name>V5SFK8_9HYPH</name>
<keyword evidence="2" id="KW-1185">Reference proteome</keyword>
<dbReference type="EMBL" id="CP006912">
    <property type="protein sequence ID" value="AHB48754.1"/>
    <property type="molecule type" value="Genomic_DNA"/>
</dbReference>
<dbReference type="AlphaFoldDB" id="V5SFK8"/>
<dbReference type="PATRIC" id="fig|1029756.8.peg.2221"/>
<dbReference type="STRING" id="1029756.W911_10675"/>
<sequence>MKIFKPRGTTHDATEIATDTARHVSNGGLGATILSGVAVLFSGYSLWESSLKTADVQVFVPRVISYAAPYQNTNFEMISIPVTLSNEGARTGTVLDLDLAVTDPRTKQTKHFYAAELGVWSMERTRTRSYDSFAPLPLVGRTSRTEQVLFYTRGDGEKPEQIIRETGPYTFTLTVRQAEDRGVLGIEDAKDAVSVTFERTLPFYDARAFNEGTISMHAADWTTSTNVKSD</sequence>
<accession>V5SFK8</accession>
<gene>
    <name evidence="1" type="ORF">W911_10675</name>
</gene>
<dbReference type="RefSeq" id="WP_023787487.1">
    <property type="nucleotide sequence ID" value="NC_022997.1"/>
</dbReference>
<evidence type="ECO:0000313" key="1">
    <source>
        <dbReference type="EMBL" id="AHB48754.1"/>
    </source>
</evidence>
<evidence type="ECO:0000313" key="2">
    <source>
        <dbReference type="Proteomes" id="UP000018542"/>
    </source>
</evidence>